<sequence>MSNNIDNNLSDTYNCSTSSTNKSGGRPHKEVWDTYNVGEKIGKYYSVQCKYCPKHWHRGIPIVMKSHLAND</sequence>
<evidence type="ECO:0000313" key="1">
    <source>
        <dbReference type="EMBL" id="CAG8721936.1"/>
    </source>
</evidence>
<gene>
    <name evidence="1" type="ORF">DHETER_LOCUS12885</name>
</gene>
<accession>A0ACA9PUZ6</accession>
<evidence type="ECO:0000313" key="2">
    <source>
        <dbReference type="Proteomes" id="UP000789702"/>
    </source>
</evidence>
<keyword evidence="2" id="KW-1185">Reference proteome</keyword>
<dbReference type="Proteomes" id="UP000789702">
    <property type="component" value="Unassembled WGS sequence"/>
</dbReference>
<dbReference type="EMBL" id="CAJVPU010033242">
    <property type="protein sequence ID" value="CAG8721936.1"/>
    <property type="molecule type" value="Genomic_DNA"/>
</dbReference>
<comment type="caution">
    <text evidence="1">The sequence shown here is derived from an EMBL/GenBank/DDBJ whole genome shotgun (WGS) entry which is preliminary data.</text>
</comment>
<protein>
    <submittedName>
        <fullName evidence="1">14493_t:CDS:1</fullName>
    </submittedName>
</protein>
<feature type="non-terminal residue" evidence="1">
    <location>
        <position position="71"/>
    </location>
</feature>
<reference evidence="1" key="1">
    <citation type="submission" date="2021-06" db="EMBL/GenBank/DDBJ databases">
        <authorList>
            <person name="Kallberg Y."/>
            <person name="Tangrot J."/>
            <person name="Rosling A."/>
        </authorList>
    </citation>
    <scope>NUCLEOTIDE SEQUENCE</scope>
    <source>
        <strain evidence="1">IL203A</strain>
    </source>
</reference>
<organism evidence="1 2">
    <name type="scientific">Dentiscutata heterogama</name>
    <dbReference type="NCBI Taxonomy" id="1316150"/>
    <lineage>
        <taxon>Eukaryota</taxon>
        <taxon>Fungi</taxon>
        <taxon>Fungi incertae sedis</taxon>
        <taxon>Mucoromycota</taxon>
        <taxon>Glomeromycotina</taxon>
        <taxon>Glomeromycetes</taxon>
        <taxon>Diversisporales</taxon>
        <taxon>Gigasporaceae</taxon>
        <taxon>Dentiscutata</taxon>
    </lineage>
</organism>
<name>A0ACA9PUZ6_9GLOM</name>
<proteinExistence type="predicted"/>